<name>A0ABX7REF3_9GAMM</name>
<keyword evidence="1" id="KW-0732">Signal</keyword>
<sequence>MLVSASVLLFASAMAIASPSNKWRIQVSSDADSDGVVVFHIAPLKDAAVDVSVAIPKDANENHVARLIRDQLRAKLGNSYRIEVDDGEDVLIKKHLGDANFDLTITQQTAKGVRITLDKE</sequence>
<protein>
    <submittedName>
        <fullName evidence="2">Uncharacterized protein</fullName>
    </submittedName>
</protein>
<evidence type="ECO:0000313" key="3">
    <source>
        <dbReference type="Proteomes" id="UP000663400"/>
    </source>
</evidence>
<dbReference type="EMBL" id="CP071517">
    <property type="protein sequence ID" value="QSX75266.1"/>
    <property type="molecule type" value="Genomic_DNA"/>
</dbReference>
<evidence type="ECO:0000256" key="1">
    <source>
        <dbReference type="SAM" id="SignalP"/>
    </source>
</evidence>
<evidence type="ECO:0000313" key="2">
    <source>
        <dbReference type="EMBL" id="QSX75266.1"/>
    </source>
</evidence>
<organism evidence="2 3">
    <name type="scientific">Lysobacter arenosi</name>
    <dbReference type="NCBI Taxonomy" id="2795387"/>
    <lineage>
        <taxon>Bacteria</taxon>
        <taxon>Pseudomonadati</taxon>
        <taxon>Pseudomonadota</taxon>
        <taxon>Gammaproteobacteria</taxon>
        <taxon>Lysobacterales</taxon>
        <taxon>Lysobacteraceae</taxon>
        <taxon>Lysobacter</taxon>
    </lineage>
</organism>
<reference evidence="2 3" key="1">
    <citation type="submission" date="2021-02" db="EMBL/GenBank/DDBJ databases">
        <title>Lysobacter arenosi sp. nov., isolated from soil of gangwondo yeongwol, south Korea.</title>
        <authorList>
            <person name="Kim K.R."/>
            <person name="Kim K.H."/>
            <person name="Jeon C.O."/>
        </authorList>
    </citation>
    <scope>NUCLEOTIDE SEQUENCE [LARGE SCALE GENOMIC DNA]</scope>
    <source>
        <strain evidence="2 3">R7</strain>
    </source>
</reference>
<keyword evidence="3" id="KW-1185">Reference proteome</keyword>
<feature type="chain" id="PRO_5046248171" evidence="1">
    <location>
        <begin position="18"/>
        <end position="120"/>
    </location>
</feature>
<dbReference type="RefSeq" id="WP_200604511.1">
    <property type="nucleotide sequence ID" value="NZ_CP071517.1"/>
</dbReference>
<dbReference type="Proteomes" id="UP000663400">
    <property type="component" value="Chromosome"/>
</dbReference>
<proteinExistence type="predicted"/>
<gene>
    <name evidence="2" type="ORF">HIV01_001460</name>
</gene>
<feature type="signal peptide" evidence="1">
    <location>
        <begin position="1"/>
        <end position="17"/>
    </location>
</feature>
<accession>A0ABX7REF3</accession>